<protein>
    <submittedName>
        <fullName evidence="1">Uncharacterized protein</fullName>
    </submittedName>
</protein>
<organism evidence="1 2">
    <name type="scientific">Tessaracoccus palaemonis</name>
    <dbReference type="NCBI Taxonomy" id="2829499"/>
    <lineage>
        <taxon>Bacteria</taxon>
        <taxon>Bacillati</taxon>
        <taxon>Actinomycetota</taxon>
        <taxon>Actinomycetes</taxon>
        <taxon>Propionibacteriales</taxon>
        <taxon>Propionibacteriaceae</taxon>
        <taxon>Tessaracoccus</taxon>
    </lineage>
</organism>
<evidence type="ECO:0000313" key="2">
    <source>
        <dbReference type="Proteomes" id="UP000824504"/>
    </source>
</evidence>
<keyword evidence="2" id="KW-1185">Reference proteome</keyword>
<gene>
    <name evidence="1" type="ORF">KDB89_05145</name>
</gene>
<name>A0ABX8SP38_9ACTN</name>
<proteinExistence type="predicted"/>
<dbReference type="RefSeq" id="WP_219083780.1">
    <property type="nucleotide sequence ID" value="NZ_CP079216.1"/>
</dbReference>
<dbReference type="EMBL" id="CP079216">
    <property type="protein sequence ID" value="QXT63853.1"/>
    <property type="molecule type" value="Genomic_DNA"/>
</dbReference>
<reference evidence="1 2" key="1">
    <citation type="submission" date="2021-07" db="EMBL/GenBank/DDBJ databases">
        <title>complete genome sequencing of Tessaracoccus sp.J1M15.</title>
        <authorList>
            <person name="Bae J.-W."/>
            <person name="Kim D.-y."/>
        </authorList>
    </citation>
    <scope>NUCLEOTIDE SEQUENCE [LARGE SCALE GENOMIC DNA]</scope>
    <source>
        <strain evidence="1 2">J1M15</strain>
    </source>
</reference>
<evidence type="ECO:0000313" key="1">
    <source>
        <dbReference type="EMBL" id="QXT63853.1"/>
    </source>
</evidence>
<dbReference type="Proteomes" id="UP000824504">
    <property type="component" value="Chromosome"/>
</dbReference>
<accession>A0ABX8SP38</accession>
<sequence>MADDVHVFENSSRDGVLRYSAFTLREDGTAAIEIHDIDALGLAGADEYESTEAFTPDQVDKMCAGLSVTRKHLVEAVGSRFASSLDLKAAFDAWGIEGGSVSSWF</sequence>